<proteinExistence type="predicted"/>
<dbReference type="RefSeq" id="WP_184160280.1">
    <property type="nucleotide sequence ID" value="NZ_JACHLC010000001.1"/>
</dbReference>
<dbReference type="EMBL" id="JACHLC010000001">
    <property type="protein sequence ID" value="MBB6369694.1"/>
    <property type="molecule type" value="Genomic_DNA"/>
</dbReference>
<dbReference type="AlphaFoldDB" id="A0A841MYR8"/>
<evidence type="ECO:0000313" key="1">
    <source>
        <dbReference type="EMBL" id="MBB6369694.1"/>
    </source>
</evidence>
<keyword evidence="2" id="KW-1185">Reference proteome</keyword>
<accession>A0A841MYR8</accession>
<organism evidence="1 2">
    <name type="scientific">Chryseobacterium shigense</name>
    <dbReference type="NCBI Taxonomy" id="297244"/>
    <lineage>
        <taxon>Bacteria</taxon>
        <taxon>Pseudomonadati</taxon>
        <taxon>Bacteroidota</taxon>
        <taxon>Flavobacteriia</taxon>
        <taxon>Flavobacteriales</taxon>
        <taxon>Weeksellaceae</taxon>
        <taxon>Chryseobacterium group</taxon>
        <taxon>Chryseobacterium</taxon>
    </lineage>
</organism>
<reference evidence="1 2" key="1">
    <citation type="submission" date="2020-08" db="EMBL/GenBank/DDBJ databases">
        <title>Functional genomics of gut bacteria from endangered species of beetles.</title>
        <authorList>
            <person name="Carlos-Shanley C."/>
        </authorList>
    </citation>
    <scope>NUCLEOTIDE SEQUENCE [LARGE SCALE GENOMIC DNA]</scope>
    <source>
        <strain evidence="1 2">S00136</strain>
    </source>
</reference>
<comment type="caution">
    <text evidence="1">The sequence shown here is derived from an EMBL/GenBank/DDBJ whole genome shotgun (WGS) entry which is preliminary data.</text>
</comment>
<dbReference type="Proteomes" id="UP000589738">
    <property type="component" value="Unassembled WGS sequence"/>
</dbReference>
<evidence type="ECO:0000313" key="2">
    <source>
        <dbReference type="Proteomes" id="UP000589738"/>
    </source>
</evidence>
<sequence>MAEDIKIYLEHIKSVCPELTDAELEHFDRQLTTTQLSKGAYYIYSRTNSETGWVFG</sequence>
<protein>
    <submittedName>
        <fullName evidence="1">Uncharacterized protein</fullName>
    </submittedName>
</protein>
<gene>
    <name evidence="1" type="ORF">HNP36_000747</name>
</gene>
<name>A0A841MYR8_9FLAO</name>